<dbReference type="InterPro" id="IPR036709">
    <property type="entry name" value="Autotransporte_beta_dom_sf"/>
</dbReference>
<evidence type="ECO:0000256" key="1">
    <source>
        <dbReference type="SAM" id="SignalP"/>
    </source>
</evidence>
<dbReference type="EMBL" id="LIYD01000005">
    <property type="protein sequence ID" value="KOS05941.1"/>
    <property type="molecule type" value="Genomic_DNA"/>
</dbReference>
<evidence type="ECO:0000313" key="3">
    <source>
        <dbReference type="Proteomes" id="UP000037755"/>
    </source>
</evidence>
<accession>A0A0M8MGT5</accession>
<dbReference type="AlphaFoldDB" id="A0A0M8MGT5"/>
<dbReference type="Proteomes" id="UP000037755">
    <property type="component" value="Unassembled WGS sequence"/>
</dbReference>
<dbReference type="OrthoDB" id="1319634at2"/>
<organism evidence="2 3">
    <name type="scientific">Flavobacterium akiainvivens</name>
    <dbReference type="NCBI Taxonomy" id="1202724"/>
    <lineage>
        <taxon>Bacteria</taxon>
        <taxon>Pseudomonadati</taxon>
        <taxon>Bacteroidota</taxon>
        <taxon>Flavobacteriia</taxon>
        <taxon>Flavobacteriales</taxon>
        <taxon>Flavobacteriaceae</taxon>
        <taxon>Flavobacterium</taxon>
    </lineage>
</organism>
<feature type="chain" id="PRO_5005818358" description="Outer membrane protein beta-barrel domain-containing protein" evidence="1">
    <location>
        <begin position="21"/>
        <end position="235"/>
    </location>
</feature>
<keyword evidence="3" id="KW-1185">Reference proteome</keyword>
<evidence type="ECO:0008006" key="4">
    <source>
        <dbReference type="Google" id="ProtNLM"/>
    </source>
</evidence>
<gene>
    <name evidence="2" type="ORF">AM493_07755</name>
</gene>
<dbReference type="STRING" id="1202724.AM493_07755"/>
<name>A0A0M8MGT5_9FLAO</name>
<dbReference type="PATRIC" id="fig|1202724.3.peg.1609"/>
<reference evidence="2 3" key="1">
    <citation type="submission" date="2015-08" db="EMBL/GenBank/DDBJ databases">
        <title>Whole genome sequence of Flavobacterium akiainvivens IK-1T, from decaying Wikstroemia oahuensis, an endemic Hawaiian shrub.</title>
        <authorList>
            <person name="Wan X."/>
            <person name="Hou S."/>
            <person name="Saito J."/>
            <person name="Donachie S."/>
        </authorList>
    </citation>
    <scope>NUCLEOTIDE SEQUENCE [LARGE SCALE GENOMIC DNA]</scope>
    <source>
        <strain evidence="2 3">IK-1</strain>
    </source>
</reference>
<proteinExistence type="predicted"/>
<evidence type="ECO:0000313" key="2">
    <source>
        <dbReference type="EMBL" id="KOS05941.1"/>
    </source>
</evidence>
<protein>
    <recommendedName>
        <fullName evidence="4">Outer membrane protein beta-barrel domain-containing protein</fullName>
    </recommendedName>
</protein>
<comment type="caution">
    <text evidence="2">The sequence shown here is derived from an EMBL/GenBank/DDBJ whole genome shotgun (WGS) entry which is preliminary data.</text>
</comment>
<dbReference type="SUPFAM" id="SSF103515">
    <property type="entry name" value="Autotransporter"/>
    <property type="match status" value="1"/>
</dbReference>
<sequence>MKKTLLAFLLFAASPFCALAQNTETFDVSDHEKIMVSASGFYSYRLANIQNGYTGAFREHMKQLRQGYSYQASAYYMFNYRAGAGLEFNSFKASDTMPGTHDVTAPNGQTGNSRVSDDITISFYGAGLIFNIFQEKRQKLYFHSSFGYMRFSNKAFVIDDYKITGGGLGTSISLTYQYLLFEDFSVGPKINFTGASLRRFTYKGPDGFTEKVKLPSDDREQLMRIEAGVQLMYRF</sequence>
<keyword evidence="1" id="KW-0732">Signal</keyword>
<dbReference type="RefSeq" id="WP_054407321.1">
    <property type="nucleotide sequence ID" value="NZ_FOYA01000007.1"/>
</dbReference>
<feature type="signal peptide" evidence="1">
    <location>
        <begin position="1"/>
        <end position="20"/>
    </location>
</feature>